<dbReference type="Gene3D" id="3.30.70.270">
    <property type="match status" value="1"/>
</dbReference>
<dbReference type="PROSITE" id="PS50887">
    <property type="entry name" value="GGDEF"/>
    <property type="match status" value="1"/>
</dbReference>
<protein>
    <submittedName>
        <fullName evidence="3">Diguanylate cyclase/phosphodiesterase (GGDEF &amp; EAL domains) with PAS/PAC sensor(S)</fullName>
    </submittedName>
</protein>
<dbReference type="PANTHER" id="PTHR33121">
    <property type="entry name" value="CYCLIC DI-GMP PHOSPHODIESTERASE PDEF"/>
    <property type="match status" value="1"/>
</dbReference>
<feature type="domain" description="GGDEF" evidence="2">
    <location>
        <begin position="35"/>
        <end position="162"/>
    </location>
</feature>
<dbReference type="GO" id="GO:0071111">
    <property type="term" value="F:cyclic-guanylate-specific phosphodiesterase activity"/>
    <property type="evidence" value="ECO:0007669"/>
    <property type="project" value="InterPro"/>
</dbReference>
<dbReference type="PANTHER" id="PTHR33121:SF70">
    <property type="entry name" value="SIGNALING PROTEIN YKOW"/>
    <property type="match status" value="1"/>
</dbReference>
<sequence length="393" mass="42714">MNSLVTLGSSSYSMPGGGGRFGLLDFVAKAPVTNKGWSVVHLDIANFSLLNKLLGHESGDKILGVIGAALCEDGRHHWFHVAGDAWVGVSERRDPYLVEQQINHLRKTVRARVMEAISKPIRIDAAVGLASCPDLSHAVARAEGACRKAKSSGRGLIAVDSVKDDWESTDLIDRFILGGDLETIVELYRQRIQYLDGKHHFEILSRIGGESVGTAMVMIEQLGLVQEYDLMLLRMALKAIPEDAPVHTVNFSSLTACDSGAMLEAISILRGRSNIAIEITETAEIQNLALVKQTVDMLASAGVAVYLDDFGEGAASLGMIDLPWKAVKLSRSICGEDAPRDVLEAVIKLAKNRGMVVIAECIETKKHLDYLASCGVDAFQGYYIHRPEPFKFA</sequence>
<dbReference type="Pfam" id="PF00563">
    <property type="entry name" value="EAL"/>
    <property type="match status" value="1"/>
</dbReference>
<evidence type="ECO:0000313" key="3">
    <source>
        <dbReference type="EMBL" id="QOC74195.1"/>
    </source>
</evidence>
<reference evidence="3" key="1">
    <citation type="submission" date="2019-02" db="EMBL/GenBank/DDBJ databases">
        <authorList>
            <person name="Taiaroa G."/>
            <person name="Butler M."/>
            <person name="Lamont I."/>
            <person name="Black M."/>
            <person name="Poulter J."/>
            <person name="Zhao M."/>
            <person name="Poulter R."/>
        </authorList>
    </citation>
    <scope>NUCLEOTIDE SEQUENCE</scope>
    <source>
        <strain evidence="3">1215</strain>
        <plasmid evidence="3">pMG4_1215</plasmid>
    </source>
</reference>
<name>A0A7L7TDJ8_PSESF</name>
<dbReference type="SMART" id="SM00052">
    <property type="entry name" value="EAL"/>
    <property type="match status" value="1"/>
</dbReference>
<dbReference type="AlphaFoldDB" id="A0A7L7TDJ8"/>
<organism evidence="3">
    <name type="scientific">Pseudomonas syringae pv. actinidiae</name>
    <dbReference type="NCBI Taxonomy" id="103796"/>
    <lineage>
        <taxon>Bacteria</taxon>
        <taxon>Pseudomonadati</taxon>
        <taxon>Pseudomonadota</taxon>
        <taxon>Gammaproteobacteria</taxon>
        <taxon>Pseudomonadales</taxon>
        <taxon>Pseudomonadaceae</taxon>
        <taxon>Pseudomonas</taxon>
        <taxon>Pseudomonas syringae</taxon>
    </lineage>
</organism>
<dbReference type="SUPFAM" id="SSF141868">
    <property type="entry name" value="EAL domain-like"/>
    <property type="match status" value="1"/>
</dbReference>
<dbReference type="InterPro" id="IPR029787">
    <property type="entry name" value="Nucleotide_cyclase"/>
</dbReference>
<dbReference type="InterPro" id="IPR035919">
    <property type="entry name" value="EAL_sf"/>
</dbReference>
<dbReference type="InterPro" id="IPR001633">
    <property type="entry name" value="EAL_dom"/>
</dbReference>
<dbReference type="Pfam" id="PF00990">
    <property type="entry name" value="GGDEF"/>
    <property type="match status" value="1"/>
</dbReference>
<evidence type="ECO:0000259" key="2">
    <source>
        <dbReference type="PROSITE" id="PS50887"/>
    </source>
</evidence>
<proteinExistence type="predicted"/>
<dbReference type="Gene3D" id="3.20.20.450">
    <property type="entry name" value="EAL domain"/>
    <property type="match status" value="1"/>
</dbReference>
<dbReference type="InterPro" id="IPR043128">
    <property type="entry name" value="Rev_trsase/Diguanyl_cyclase"/>
</dbReference>
<dbReference type="PROSITE" id="PS50883">
    <property type="entry name" value="EAL"/>
    <property type="match status" value="1"/>
</dbReference>
<geneLocation type="plasmid" evidence="3">
    <name>pMG4_1215</name>
</geneLocation>
<feature type="domain" description="EAL" evidence="1">
    <location>
        <begin position="165"/>
        <end position="393"/>
    </location>
</feature>
<dbReference type="EMBL" id="MK569690">
    <property type="protein sequence ID" value="QOC74195.1"/>
    <property type="molecule type" value="Genomic_DNA"/>
</dbReference>
<dbReference type="CDD" id="cd01948">
    <property type="entry name" value="EAL"/>
    <property type="match status" value="1"/>
</dbReference>
<dbReference type="RefSeq" id="WP_054076190.1">
    <property type="nucleotide sequence ID" value="NZ_MK569690.1"/>
</dbReference>
<dbReference type="SUPFAM" id="SSF55073">
    <property type="entry name" value="Nucleotide cyclase"/>
    <property type="match status" value="1"/>
</dbReference>
<keyword evidence="3" id="KW-0614">Plasmid</keyword>
<evidence type="ECO:0000259" key="1">
    <source>
        <dbReference type="PROSITE" id="PS50883"/>
    </source>
</evidence>
<dbReference type="InterPro" id="IPR050706">
    <property type="entry name" value="Cyclic-di-GMP_PDE-like"/>
</dbReference>
<dbReference type="InterPro" id="IPR000160">
    <property type="entry name" value="GGDEF_dom"/>
</dbReference>
<accession>A0A7L7TDJ8</accession>